<evidence type="ECO:0000256" key="1">
    <source>
        <dbReference type="ARBA" id="ARBA00023002"/>
    </source>
</evidence>
<comment type="caution">
    <text evidence="3">The sequence shown here is derived from an EMBL/GenBank/DDBJ whole genome shotgun (WGS) entry which is preliminary data.</text>
</comment>
<dbReference type="SUPFAM" id="SSF51735">
    <property type="entry name" value="NAD(P)-binding Rossmann-fold domains"/>
    <property type="match status" value="1"/>
</dbReference>
<dbReference type="Gene3D" id="3.90.180.10">
    <property type="entry name" value="Medium-chain alcohol dehydrogenases, catalytic domain"/>
    <property type="match status" value="1"/>
</dbReference>
<reference evidence="3 4" key="1">
    <citation type="journal article" date="2019" name="Anaerobe">
        <title>Brachyspira catarrhinii sp. nov., an anaerobic intestinal spirochaete isolated from vervet monkeys may have been misidentified as Brachyspira aalborgi in previous studies.</title>
        <authorList>
            <person name="Phillips N.D."/>
            <person name="La T."/>
            <person name="Hampson D.J."/>
        </authorList>
    </citation>
    <scope>NUCLEOTIDE SEQUENCE [LARGE SCALE GENOMIC DNA]</scope>
    <source>
        <strain evidence="3 4">Z12</strain>
    </source>
</reference>
<sequence length="164" mass="17895">MRTLKRSLTKAKIIVADIFDDKLEEAKKLGAHCTVNAKKENMIEVVRKLSDGYGPTVSIDAAGLVSSLADLAEVTCNAGRVITMAFLEEPSQVAIFKITAKELDIRGSRLQNNKFDEVINAVKNGDIDISGLVSHKIPFADTKKAFDLIDSKDSSIKKVALIFD</sequence>
<evidence type="ECO:0000259" key="2">
    <source>
        <dbReference type="Pfam" id="PF00107"/>
    </source>
</evidence>
<protein>
    <recommendedName>
        <fullName evidence="2">Alcohol dehydrogenase-like C-terminal domain-containing protein</fullName>
    </recommendedName>
</protein>
<dbReference type="EMBL" id="SJDU01000391">
    <property type="protein sequence ID" value="TKZ29756.1"/>
    <property type="molecule type" value="Genomic_DNA"/>
</dbReference>
<keyword evidence="4" id="KW-1185">Reference proteome</keyword>
<evidence type="ECO:0000313" key="3">
    <source>
        <dbReference type="EMBL" id="TKZ29756.1"/>
    </source>
</evidence>
<organism evidence="3 4">
    <name type="scientific">Brachyspira catarrhinii</name>
    <dbReference type="NCBI Taxonomy" id="2528966"/>
    <lineage>
        <taxon>Bacteria</taxon>
        <taxon>Pseudomonadati</taxon>
        <taxon>Spirochaetota</taxon>
        <taxon>Spirochaetia</taxon>
        <taxon>Brachyspirales</taxon>
        <taxon>Brachyspiraceae</taxon>
        <taxon>Brachyspira</taxon>
    </lineage>
</organism>
<dbReference type="InterPro" id="IPR036291">
    <property type="entry name" value="NAD(P)-bd_dom_sf"/>
</dbReference>
<evidence type="ECO:0000313" key="4">
    <source>
        <dbReference type="Proteomes" id="UP000310168"/>
    </source>
</evidence>
<dbReference type="Proteomes" id="UP000310168">
    <property type="component" value="Unassembled WGS sequence"/>
</dbReference>
<dbReference type="Pfam" id="PF00107">
    <property type="entry name" value="ADH_zinc_N"/>
    <property type="match status" value="1"/>
</dbReference>
<proteinExistence type="predicted"/>
<keyword evidence="1" id="KW-0560">Oxidoreductase</keyword>
<dbReference type="Gene3D" id="3.40.50.720">
    <property type="entry name" value="NAD(P)-binding Rossmann-like Domain"/>
    <property type="match status" value="1"/>
</dbReference>
<gene>
    <name evidence="3" type="ORF">EZH24_10820</name>
</gene>
<dbReference type="PANTHER" id="PTHR43401">
    <property type="entry name" value="L-THREONINE 3-DEHYDROGENASE"/>
    <property type="match status" value="1"/>
</dbReference>
<dbReference type="PANTHER" id="PTHR43401:SF2">
    <property type="entry name" value="L-THREONINE 3-DEHYDROGENASE"/>
    <property type="match status" value="1"/>
</dbReference>
<accession>A0ABY2TPJ9</accession>
<dbReference type="InterPro" id="IPR050129">
    <property type="entry name" value="Zn_alcohol_dh"/>
</dbReference>
<dbReference type="InterPro" id="IPR013149">
    <property type="entry name" value="ADH-like_C"/>
</dbReference>
<name>A0ABY2TPJ9_9SPIR</name>
<feature type="domain" description="Alcohol dehydrogenase-like C-terminal" evidence="2">
    <location>
        <begin position="10"/>
        <end position="123"/>
    </location>
</feature>